<keyword evidence="8" id="KW-0699">rRNA-binding</keyword>
<dbReference type="HAMAP" id="MF_00104">
    <property type="entry name" value="RNase_III"/>
    <property type="match status" value="1"/>
</dbReference>
<keyword evidence="4 8" id="KW-0540">Nuclease</keyword>
<feature type="binding site" evidence="8">
    <location>
        <position position="119"/>
    </location>
    <ligand>
        <name>Mg(2+)</name>
        <dbReference type="ChEBI" id="CHEBI:18420"/>
    </ligand>
</feature>
<evidence type="ECO:0000256" key="7">
    <source>
        <dbReference type="ARBA" id="ARBA00022884"/>
    </source>
</evidence>
<dbReference type="Gene3D" id="3.30.160.20">
    <property type="match status" value="1"/>
</dbReference>
<keyword evidence="8" id="KW-0963">Cytoplasm</keyword>
<evidence type="ECO:0000256" key="3">
    <source>
        <dbReference type="ARBA" id="ARBA00022664"/>
    </source>
</evidence>
<dbReference type="InterPro" id="IPR014720">
    <property type="entry name" value="dsRBD_dom"/>
</dbReference>
<dbReference type="Pfam" id="PF00035">
    <property type="entry name" value="dsrm"/>
    <property type="match status" value="1"/>
</dbReference>
<dbReference type="InterPro" id="IPR036389">
    <property type="entry name" value="RNase_III_sf"/>
</dbReference>
<evidence type="ECO:0000256" key="1">
    <source>
        <dbReference type="ARBA" id="ARBA00000109"/>
    </source>
</evidence>
<comment type="similarity">
    <text evidence="2">Belongs to the ribonuclease III family.</text>
</comment>
<keyword evidence="8" id="KW-0460">Magnesium</keyword>
<dbReference type="GO" id="GO:0010468">
    <property type="term" value="P:regulation of gene expression"/>
    <property type="evidence" value="ECO:0007669"/>
    <property type="project" value="TreeGrafter"/>
</dbReference>
<keyword evidence="6 8" id="KW-0378">Hydrolase</keyword>
<dbReference type="SUPFAM" id="SSF69065">
    <property type="entry name" value="RNase III domain-like"/>
    <property type="match status" value="1"/>
</dbReference>
<dbReference type="GO" id="GO:0019843">
    <property type="term" value="F:rRNA binding"/>
    <property type="evidence" value="ECO:0007669"/>
    <property type="project" value="UniProtKB-KW"/>
</dbReference>
<reference key="2">
    <citation type="submission" date="2011-05" db="EMBL/GenBank/DDBJ databases">
        <title>The Genome of Mycoplasma haemofelis Strain Ohio2, a pathogenic hemoplasma of the cat.</title>
        <authorList>
            <person name="Santos A.P."/>
            <person name="Guimaraes A.M.S."/>
            <person name="SanMiguel P.J."/>
            <person name="Martin S.W."/>
            <person name="Messick J.B."/>
        </authorList>
    </citation>
    <scope>NUCLEOTIDE SEQUENCE</scope>
    <source>
        <strain>Ohio2</strain>
    </source>
</reference>
<dbReference type="PROSITE" id="PS50137">
    <property type="entry name" value="DS_RBD"/>
    <property type="match status" value="1"/>
</dbReference>
<dbReference type="Proteomes" id="UP000007952">
    <property type="component" value="Chromosome"/>
</dbReference>
<comment type="function">
    <text evidence="8">Digests double-stranded RNA. Involved in the processing of primary rRNA transcript to yield the immediate precursors to the large and small rRNAs (23S and 16S). Processes some mRNAs, and tRNAs when they are encoded in the rRNA operon. Processes pre-crRNA and tracrRNA of type II CRISPR loci if present in the organism.</text>
</comment>
<gene>
    <name evidence="8 11" type="primary">rnc</name>
    <name evidence="11" type="ordered locus">MHF_0044</name>
</gene>
<comment type="catalytic activity">
    <reaction evidence="1 8">
        <text>Endonucleolytic cleavage to 5'-phosphomonoester.</text>
        <dbReference type="EC" id="3.1.26.3"/>
    </reaction>
</comment>
<keyword evidence="8" id="KW-0698">rRNA processing</keyword>
<evidence type="ECO:0000256" key="2">
    <source>
        <dbReference type="ARBA" id="ARBA00010183"/>
    </source>
</evidence>
<dbReference type="SMART" id="SM00535">
    <property type="entry name" value="RIBOc"/>
    <property type="match status" value="1"/>
</dbReference>
<feature type="binding site" evidence="8">
    <location>
        <position position="116"/>
    </location>
    <ligand>
        <name>Mg(2+)</name>
        <dbReference type="ChEBI" id="CHEBI:18420"/>
    </ligand>
</feature>
<dbReference type="AlphaFoldDB" id="F6FJE0"/>
<dbReference type="PROSITE" id="PS00517">
    <property type="entry name" value="RNASE_3_1"/>
    <property type="match status" value="1"/>
</dbReference>
<dbReference type="GO" id="GO:0006397">
    <property type="term" value="P:mRNA processing"/>
    <property type="evidence" value="ECO:0007669"/>
    <property type="project" value="UniProtKB-UniRule"/>
</dbReference>
<reference evidence="11 12" key="1">
    <citation type="journal article" date="2011" name="J. Bacteriol.">
        <title>Complete genome sequences of two hemotropic Mycoplasmas, Mycoplasma haemofelis strain Ohio2 and Mycoplasma suis strain Illinois.</title>
        <authorList>
            <person name="Messick J.B."/>
            <person name="Santos A.P."/>
            <person name="Guimaraes A.M."/>
        </authorList>
    </citation>
    <scope>NUCLEOTIDE SEQUENCE [LARGE SCALE GENOMIC DNA]</scope>
    <source>
        <strain evidence="11 12">Ohio2</strain>
    </source>
</reference>
<dbReference type="PANTHER" id="PTHR11207">
    <property type="entry name" value="RIBONUCLEASE III"/>
    <property type="match status" value="1"/>
</dbReference>
<evidence type="ECO:0000256" key="4">
    <source>
        <dbReference type="ARBA" id="ARBA00022722"/>
    </source>
</evidence>
<comment type="subcellular location">
    <subcellularLocation>
        <location evidence="8">Cytoplasm</location>
    </subcellularLocation>
</comment>
<comment type="subunit">
    <text evidence="8">Homodimer.</text>
</comment>
<comment type="cofactor">
    <cofactor evidence="8">
        <name>Mg(2+)</name>
        <dbReference type="ChEBI" id="CHEBI:18420"/>
    </cofactor>
</comment>
<evidence type="ECO:0000256" key="6">
    <source>
        <dbReference type="ARBA" id="ARBA00022801"/>
    </source>
</evidence>
<organism evidence="11 12">
    <name type="scientific">Mycoplasma haemofelis (strain Ohio2)</name>
    <dbReference type="NCBI Taxonomy" id="859194"/>
    <lineage>
        <taxon>Bacteria</taxon>
        <taxon>Bacillati</taxon>
        <taxon>Mycoplasmatota</taxon>
        <taxon>Mollicutes</taxon>
        <taxon>Mycoplasmataceae</taxon>
        <taxon>Mycoplasma</taxon>
    </lineage>
</organism>
<dbReference type="GO" id="GO:0004525">
    <property type="term" value="F:ribonuclease III activity"/>
    <property type="evidence" value="ECO:0007669"/>
    <property type="project" value="UniProtKB-UniRule"/>
</dbReference>
<accession>F6FJE0</accession>
<keyword evidence="7 8" id="KW-0694">RNA-binding</keyword>
<dbReference type="SUPFAM" id="SSF54768">
    <property type="entry name" value="dsRNA-binding domain-like"/>
    <property type="match status" value="1"/>
</dbReference>
<proteinExistence type="inferred from homology"/>
<keyword evidence="8" id="KW-0479">Metal-binding</keyword>
<keyword evidence="8" id="KW-0819">tRNA processing</keyword>
<dbReference type="GO" id="GO:0008033">
    <property type="term" value="P:tRNA processing"/>
    <property type="evidence" value="ECO:0007669"/>
    <property type="project" value="UniProtKB-KW"/>
</dbReference>
<feature type="active site" evidence="8">
    <location>
        <position position="53"/>
    </location>
</feature>
<evidence type="ECO:0000259" key="9">
    <source>
        <dbReference type="PROSITE" id="PS50137"/>
    </source>
</evidence>
<evidence type="ECO:0000256" key="8">
    <source>
        <dbReference type="HAMAP-Rule" id="MF_00104"/>
    </source>
</evidence>
<dbReference type="CDD" id="cd10845">
    <property type="entry name" value="DSRM_RNAse_III_family"/>
    <property type="match status" value="1"/>
</dbReference>
<dbReference type="GO" id="GO:0046872">
    <property type="term" value="F:metal ion binding"/>
    <property type="evidence" value="ECO:0007669"/>
    <property type="project" value="UniProtKB-KW"/>
</dbReference>
<dbReference type="EC" id="3.1.26.3" evidence="8"/>
<dbReference type="EMBL" id="CP002808">
    <property type="protein sequence ID" value="AEG72359.1"/>
    <property type="molecule type" value="Genomic_DNA"/>
</dbReference>
<dbReference type="BioCyc" id="MHAE859194:G1GR7-44-MONOMER"/>
<feature type="active site" evidence="8">
    <location>
        <position position="119"/>
    </location>
</feature>
<feature type="domain" description="DRBM" evidence="9">
    <location>
        <begin position="156"/>
        <end position="226"/>
    </location>
</feature>
<dbReference type="Pfam" id="PF14622">
    <property type="entry name" value="Ribonucleas_3_3"/>
    <property type="match status" value="1"/>
</dbReference>
<evidence type="ECO:0000256" key="5">
    <source>
        <dbReference type="ARBA" id="ARBA00022759"/>
    </source>
</evidence>
<dbReference type="STRING" id="859194.MHF_0044"/>
<dbReference type="InterPro" id="IPR000999">
    <property type="entry name" value="RNase_III_dom"/>
</dbReference>
<dbReference type="KEGG" id="mhf:MHF_0044"/>
<dbReference type="CDD" id="cd00593">
    <property type="entry name" value="RIBOc"/>
    <property type="match status" value="1"/>
</dbReference>
<dbReference type="GO" id="GO:0006364">
    <property type="term" value="P:rRNA processing"/>
    <property type="evidence" value="ECO:0007669"/>
    <property type="project" value="UniProtKB-UniRule"/>
</dbReference>
<evidence type="ECO:0000259" key="10">
    <source>
        <dbReference type="PROSITE" id="PS50142"/>
    </source>
</evidence>
<dbReference type="HOGENOM" id="CLU_000907_1_3_14"/>
<dbReference type="InterPro" id="IPR011907">
    <property type="entry name" value="RNase_III"/>
</dbReference>
<dbReference type="SMART" id="SM00358">
    <property type="entry name" value="DSRM"/>
    <property type="match status" value="1"/>
</dbReference>
<dbReference type="GO" id="GO:0005737">
    <property type="term" value="C:cytoplasm"/>
    <property type="evidence" value="ECO:0007669"/>
    <property type="project" value="UniProtKB-SubCell"/>
</dbReference>
<sequence>MVSRLSLEEFLNKSFGLTIKDKNLFTKAFTHSSYKGCNPNFKGDYEKLEFLGDSVIGLSIASELFKRDISLGAISTSKDRIVSGSSLAYVGRKLDFHNYIRVGNSCCVISDSIIEDVYEAFIGAVYCEFGFETARKIVLSSLWNYFLMGELDFYFDYKTKLNTLVGQKYKGKVTYTLIDSFPSKDGSTTFKVSASWNNDSLSIGLGTTLKKAEQAAAQDALNTYFPKYK</sequence>
<dbReference type="PROSITE" id="PS50142">
    <property type="entry name" value="RNASE_3_2"/>
    <property type="match status" value="1"/>
</dbReference>
<dbReference type="GO" id="GO:0003725">
    <property type="term" value="F:double-stranded RNA binding"/>
    <property type="evidence" value="ECO:0007669"/>
    <property type="project" value="TreeGrafter"/>
</dbReference>
<feature type="domain" description="RNase III" evidence="10">
    <location>
        <begin position="8"/>
        <end position="130"/>
    </location>
</feature>
<dbReference type="Gene3D" id="1.10.1520.10">
    <property type="entry name" value="Ribonuclease III domain"/>
    <property type="match status" value="1"/>
</dbReference>
<keyword evidence="3 8" id="KW-0507">mRNA processing</keyword>
<dbReference type="PANTHER" id="PTHR11207:SF0">
    <property type="entry name" value="RIBONUCLEASE 3"/>
    <property type="match status" value="1"/>
</dbReference>
<evidence type="ECO:0000313" key="11">
    <source>
        <dbReference type="EMBL" id="AEG72359.1"/>
    </source>
</evidence>
<evidence type="ECO:0000313" key="12">
    <source>
        <dbReference type="Proteomes" id="UP000007952"/>
    </source>
</evidence>
<feature type="binding site" evidence="8">
    <location>
        <position position="49"/>
    </location>
    <ligand>
        <name>Mg(2+)</name>
        <dbReference type="ChEBI" id="CHEBI:18420"/>
    </ligand>
</feature>
<protein>
    <recommendedName>
        <fullName evidence="8">Ribonuclease 3</fullName>
        <ecNumber evidence="8">3.1.26.3</ecNumber>
    </recommendedName>
    <alternativeName>
        <fullName evidence="8">Ribonuclease III</fullName>
        <shortName evidence="8">RNase III</shortName>
    </alternativeName>
</protein>
<dbReference type="eggNOG" id="COG0571">
    <property type="taxonomic scope" value="Bacteria"/>
</dbReference>
<keyword evidence="5 8" id="KW-0255">Endonuclease</keyword>
<name>F6FJE0_MYCHI</name>